<dbReference type="Gene3D" id="3.90.70.10">
    <property type="entry name" value="Cysteine proteinases"/>
    <property type="match status" value="1"/>
</dbReference>
<evidence type="ECO:0000313" key="3">
    <source>
        <dbReference type="EMBL" id="CAL5221734.1"/>
    </source>
</evidence>
<keyword evidence="4" id="KW-1185">Reference proteome</keyword>
<evidence type="ECO:0000259" key="2">
    <source>
        <dbReference type="Pfam" id="PF00443"/>
    </source>
</evidence>
<dbReference type="Proteomes" id="UP001497392">
    <property type="component" value="Unassembled WGS sequence"/>
</dbReference>
<reference evidence="3 4" key="1">
    <citation type="submission" date="2024-06" db="EMBL/GenBank/DDBJ databases">
        <authorList>
            <person name="Kraege A."/>
            <person name="Thomma B."/>
        </authorList>
    </citation>
    <scope>NUCLEOTIDE SEQUENCE [LARGE SCALE GENOMIC DNA]</scope>
</reference>
<comment type="caution">
    <text evidence="3">The sequence shown here is derived from an EMBL/GenBank/DDBJ whole genome shotgun (WGS) entry which is preliminary data.</text>
</comment>
<feature type="region of interest" description="Disordered" evidence="1">
    <location>
        <begin position="175"/>
        <end position="196"/>
    </location>
</feature>
<dbReference type="InterPro" id="IPR001394">
    <property type="entry name" value="Peptidase_C19_UCH"/>
</dbReference>
<dbReference type="Pfam" id="PF00443">
    <property type="entry name" value="UCH"/>
    <property type="match status" value="1"/>
</dbReference>
<dbReference type="EMBL" id="CAXHTA020000005">
    <property type="protein sequence ID" value="CAL5221734.1"/>
    <property type="molecule type" value="Genomic_DNA"/>
</dbReference>
<proteinExistence type="predicted"/>
<protein>
    <submittedName>
        <fullName evidence="3">G3983 protein</fullName>
    </submittedName>
</protein>
<dbReference type="InterPro" id="IPR038765">
    <property type="entry name" value="Papain-like_cys_pep_sf"/>
</dbReference>
<organism evidence="3 4">
    <name type="scientific">Coccomyxa viridis</name>
    <dbReference type="NCBI Taxonomy" id="1274662"/>
    <lineage>
        <taxon>Eukaryota</taxon>
        <taxon>Viridiplantae</taxon>
        <taxon>Chlorophyta</taxon>
        <taxon>core chlorophytes</taxon>
        <taxon>Trebouxiophyceae</taxon>
        <taxon>Trebouxiophyceae incertae sedis</taxon>
        <taxon>Coccomyxaceae</taxon>
        <taxon>Coccomyxa</taxon>
    </lineage>
</organism>
<accession>A0ABP1FSD2</accession>
<evidence type="ECO:0000256" key="1">
    <source>
        <dbReference type="SAM" id="MobiDB-lite"/>
    </source>
</evidence>
<feature type="domain" description="Peptidase C19 ubiquitin carboxyl-terminal hydrolase" evidence="2">
    <location>
        <begin position="19"/>
        <end position="293"/>
    </location>
</feature>
<evidence type="ECO:0000313" key="4">
    <source>
        <dbReference type="Proteomes" id="UP001497392"/>
    </source>
</evidence>
<dbReference type="SUPFAM" id="SSF54001">
    <property type="entry name" value="Cysteine proteinases"/>
    <property type="match status" value="1"/>
</dbReference>
<gene>
    <name evidence="3" type="primary">g3983</name>
    <name evidence="3" type="ORF">VP750_LOCUS3393</name>
</gene>
<name>A0ABP1FSD2_9CHLO</name>
<feature type="region of interest" description="Disordered" evidence="1">
    <location>
        <begin position="294"/>
        <end position="343"/>
    </location>
</feature>
<feature type="compositionally biased region" description="Polar residues" evidence="1">
    <location>
        <begin position="311"/>
        <end position="320"/>
    </location>
</feature>
<sequence>MDSRGRDCSTDTSCILDGEENDACEVLHLLANIITDELHDHFREHQSVALSSQAALQDILSLSWSCSSSKTADTEQAEPTLAAWKACRSPMELSQAQEIACLVCRRLTSTTVSSAVALPLVLPAVKGVLGNQSAHSRACEQHPELVGSANSADVELLTDSRQGLALLPEAAVDSIGPLPGQQSTRDRASVRHSKSAGNLSSADVRLLGGCLRGACPLPEAEVQSMAERAGMRWVQRRGTLLARTLIAQTPQVLCLQLQRVRWSNLGSPEKLHGHVAFPLSIDLSPCLAAAAKPLLGETPPEPAEREKGLTQAPQLFTDQETSMREEQQKAQLPGGSVPAAQVS</sequence>